<sequence>MAYSPARSRSSSPSPSPSPLPPTPSFSFPAPSTSGCQPPPPSPNPAPSTPRRHVRKRRSSLSLNVSSINASLGQLKSPQRSVDIAMQRQRQLLVSMSPGRSRSATVAEGAMGRIKEEGSPSGRARASTLFVPARGAMPVLRTRRKLRLQLAPALPPPNSPLPPIPSQQAPASLNRQPFAPSCSPNALPVDSPVTLDSNFTDKLFSAMSMSQSPIEQERAQWDMEAENGD</sequence>
<dbReference type="EMBL" id="KB469300">
    <property type="protein sequence ID" value="EPQ56140.1"/>
    <property type="molecule type" value="Genomic_DNA"/>
</dbReference>
<feature type="compositionally biased region" description="Basic residues" evidence="1">
    <location>
        <begin position="50"/>
        <end position="59"/>
    </location>
</feature>
<feature type="compositionally biased region" description="Pro residues" evidence="1">
    <location>
        <begin position="14"/>
        <end position="24"/>
    </location>
</feature>
<accession>S7RNQ5</accession>
<dbReference type="KEGG" id="gtr:GLOTRDRAFT_137965"/>
<feature type="compositionally biased region" description="Pro residues" evidence="1">
    <location>
        <begin position="37"/>
        <end position="48"/>
    </location>
</feature>
<feature type="region of interest" description="Disordered" evidence="1">
    <location>
        <begin position="94"/>
        <end position="129"/>
    </location>
</feature>
<proteinExistence type="predicted"/>
<gene>
    <name evidence="2" type="ORF">GLOTRDRAFT_137965</name>
</gene>
<feature type="compositionally biased region" description="Low complexity" evidence="1">
    <location>
        <begin position="25"/>
        <end position="36"/>
    </location>
</feature>
<evidence type="ECO:0000313" key="3">
    <source>
        <dbReference type="Proteomes" id="UP000030669"/>
    </source>
</evidence>
<feature type="region of interest" description="Disordered" evidence="1">
    <location>
        <begin position="152"/>
        <end position="185"/>
    </location>
</feature>
<dbReference type="Proteomes" id="UP000030669">
    <property type="component" value="Unassembled WGS sequence"/>
</dbReference>
<organism evidence="2 3">
    <name type="scientific">Gloeophyllum trabeum (strain ATCC 11539 / FP-39264 / Madison 617)</name>
    <name type="common">Brown rot fungus</name>
    <dbReference type="NCBI Taxonomy" id="670483"/>
    <lineage>
        <taxon>Eukaryota</taxon>
        <taxon>Fungi</taxon>
        <taxon>Dikarya</taxon>
        <taxon>Basidiomycota</taxon>
        <taxon>Agaricomycotina</taxon>
        <taxon>Agaricomycetes</taxon>
        <taxon>Gloeophyllales</taxon>
        <taxon>Gloeophyllaceae</taxon>
        <taxon>Gloeophyllum</taxon>
    </lineage>
</organism>
<dbReference type="AlphaFoldDB" id="S7RNQ5"/>
<protein>
    <submittedName>
        <fullName evidence="2">Uncharacterized protein</fullName>
    </submittedName>
</protein>
<feature type="compositionally biased region" description="Pro residues" evidence="1">
    <location>
        <begin position="153"/>
        <end position="165"/>
    </location>
</feature>
<dbReference type="HOGENOM" id="CLU_1209941_0_0_1"/>
<feature type="compositionally biased region" description="Low complexity" evidence="1">
    <location>
        <begin position="1"/>
        <end position="13"/>
    </location>
</feature>
<dbReference type="RefSeq" id="XP_007864914.1">
    <property type="nucleotide sequence ID" value="XM_007866723.1"/>
</dbReference>
<dbReference type="GeneID" id="19303873"/>
<dbReference type="OrthoDB" id="10535504at2759"/>
<feature type="region of interest" description="Disordered" evidence="1">
    <location>
        <begin position="1"/>
        <end position="65"/>
    </location>
</feature>
<evidence type="ECO:0000313" key="2">
    <source>
        <dbReference type="EMBL" id="EPQ56140.1"/>
    </source>
</evidence>
<name>S7RNQ5_GLOTA</name>
<feature type="region of interest" description="Disordered" evidence="1">
    <location>
        <begin position="208"/>
        <end position="229"/>
    </location>
</feature>
<reference evidence="2 3" key="1">
    <citation type="journal article" date="2012" name="Science">
        <title>The Paleozoic origin of enzymatic lignin decomposition reconstructed from 31 fungal genomes.</title>
        <authorList>
            <person name="Floudas D."/>
            <person name="Binder M."/>
            <person name="Riley R."/>
            <person name="Barry K."/>
            <person name="Blanchette R.A."/>
            <person name="Henrissat B."/>
            <person name="Martinez A.T."/>
            <person name="Otillar R."/>
            <person name="Spatafora J.W."/>
            <person name="Yadav J.S."/>
            <person name="Aerts A."/>
            <person name="Benoit I."/>
            <person name="Boyd A."/>
            <person name="Carlson A."/>
            <person name="Copeland A."/>
            <person name="Coutinho P.M."/>
            <person name="de Vries R.P."/>
            <person name="Ferreira P."/>
            <person name="Findley K."/>
            <person name="Foster B."/>
            <person name="Gaskell J."/>
            <person name="Glotzer D."/>
            <person name="Gorecki P."/>
            <person name="Heitman J."/>
            <person name="Hesse C."/>
            <person name="Hori C."/>
            <person name="Igarashi K."/>
            <person name="Jurgens J.A."/>
            <person name="Kallen N."/>
            <person name="Kersten P."/>
            <person name="Kohler A."/>
            <person name="Kuees U."/>
            <person name="Kumar T.K.A."/>
            <person name="Kuo A."/>
            <person name="LaButti K."/>
            <person name="Larrondo L.F."/>
            <person name="Lindquist E."/>
            <person name="Ling A."/>
            <person name="Lombard V."/>
            <person name="Lucas S."/>
            <person name="Lundell T."/>
            <person name="Martin R."/>
            <person name="McLaughlin D.J."/>
            <person name="Morgenstern I."/>
            <person name="Morin E."/>
            <person name="Murat C."/>
            <person name="Nagy L.G."/>
            <person name="Nolan M."/>
            <person name="Ohm R.A."/>
            <person name="Patyshakuliyeva A."/>
            <person name="Rokas A."/>
            <person name="Ruiz-Duenas F.J."/>
            <person name="Sabat G."/>
            <person name="Salamov A."/>
            <person name="Samejima M."/>
            <person name="Schmutz J."/>
            <person name="Slot J.C."/>
            <person name="St John F."/>
            <person name="Stenlid J."/>
            <person name="Sun H."/>
            <person name="Sun S."/>
            <person name="Syed K."/>
            <person name="Tsang A."/>
            <person name="Wiebenga A."/>
            <person name="Young D."/>
            <person name="Pisabarro A."/>
            <person name="Eastwood D.C."/>
            <person name="Martin F."/>
            <person name="Cullen D."/>
            <person name="Grigoriev I.V."/>
            <person name="Hibbett D.S."/>
        </authorList>
    </citation>
    <scope>NUCLEOTIDE SEQUENCE [LARGE SCALE GENOMIC DNA]</scope>
    <source>
        <strain evidence="2 3">ATCC 11539</strain>
    </source>
</reference>
<evidence type="ECO:0000256" key="1">
    <source>
        <dbReference type="SAM" id="MobiDB-lite"/>
    </source>
</evidence>
<feature type="compositionally biased region" description="Polar residues" evidence="1">
    <location>
        <begin position="94"/>
        <end position="104"/>
    </location>
</feature>
<keyword evidence="3" id="KW-1185">Reference proteome</keyword>